<feature type="coiled-coil region" evidence="1">
    <location>
        <begin position="279"/>
        <end position="383"/>
    </location>
</feature>
<dbReference type="EMBL" id="PXOH01000002">
    <property type="protein sequence ID" value="PSF38935.1"/>
    <property type="molecule type" value="Genomic_DNA"/>
</dbReference>
<evidence type="ECO:0000313" key="5">
    <source>
        <dbReference type="Proteomes" id="UP000239001"/>
    </source>
</evidence>
<protein>
    <recommendedName>
        <fullName evidence="6">Glycosyl transferase family 1</fullName>
    </recommendedName>
</protein>
<reference evidence="4 5" key="1">
    <citation type="submission" date="2018-03" db="EMBL/GenBank/DDBJ databases">
        <title>The ancient ancestry and fast evolution of plastids.</title>
        <authorList>
            <person name="Moore K.R."/>
            <person name="Magnabosco C."/>
            <person name="Momper L."/>
            <person name="Gold D.A."/>
            <person name="Bosak T."/>
            <person name="Fournier G.P."/>
        </authorList>
    </citation>
    <scope>NUCLEOTIDE SEQUENCE [LARGE SCALE GENOMIC DNA]</scope>
    <source>
        <strain evidence="4 5">CCALA 016</strain>
    </source>
</reference>
<reference evidence="4 5" key="2">
    <citation type="submission" date="2018-03" db="EMBL/GenBank/DDBJ databases">
        <authorList>
            <person name="Keele B.F."/>
        </authorList>
    </citation>
    <scope>NUCLEOTIDE SEQUENCE [LARGE SCALE GENOMIC DNA]</scope>
    <source>
        <strain evidence="4 5">CCALA 016</strain>
    </source>
</reference>
<organism evidence="4 5">
    <name type="scientific">Aphanothece hegewaldii CCALA 016</name>
    <dbReference type="NCBI Taxonomy" id="2107694"/>
    <lineage>
        <taxon>Bacteria</taxon>
        <taxon>Bacillati</taxon>
        <taxon>Cyanobacteriota</taxon>
        <taxon>Cyanophyceae</taxon>
        <taxon>Oscillatoriophycideae</taxon>
        <taxon>Chroococcales</taxon>
        <taxon>Aphanothecaceae</taxon>
        <taxon>Aphanothece</taxon>
    </lineage>
</organism>
<dbReference type="InterPro" id="IPR001173">
    <property type="entry name" value="Glyco_trans_2-like"/>
</dbReference>
<dbReference type="Pfam" id="PF13469">
    <property type="entry name" value="Sulfotransfer_3"/>
    <property type="match status" value="1"/>
</dbReference>
<keyword evidence="5" id="KW-1185">Reference proteome</keyword>
<dbReference type="SUPFAM" id="SSF57997">
    <property type="entry name" value="Tropomyosin"/>
    <property type="match status" value="1"/>
</dbReference>
<sequence>MNNSSTLIITGMHRSGTSLTASLLQSAGVNIGQELMSASQGNAKGYFENLDFVDFHEQVLIAQGFAKEGWTLNKDITVPENYLEKARQLIQNNQNDSVWGWKDPRTTLFLSFWSKWLPDAKYIFIFRSPWEVVDSLFRRGNSGDEIFTHNPNLALELWQSYNQIALDFYNNYPEKCVLLHLNTITENPKILTQIIEQKFQMKLGNCAYLFEQSYLNRAVDFHRLVLLKRYFPQAIELYLTLNQSADLYYQDEQLDALLSAKIDSYLNQKAWVLQDWLNIRKSEKIVKQLQSQLQQTQTELEQARTQLQQTQVELNQSCIKLQETQIELNQSHVQLQETQIELNQSYIQLQETQAELNQSYIQLQETQTELNQSHVNLQQIQTELNQFHFELQHTHKELNQSYIKLHQTQSELNESHLKLYQAQLETQESQTQLHITQAELRHISAQYQLTQDELDRSQTQLEFTQDELVRSQTQLEFTQDELVRSQTQLEFTQNELVRSQTQLEFTQDELDRSQTQLELTWTKLQKSQAQLQQMQTELQKSQLQLERTQTAFEQISVQSKPKQLELHQSQTQLQDLQKAYQKVCGQLEQAKILITAMESSKFWKLRSLWLKVKGKFGLLEEQMSQKQVDDFLEPIVPLYLPESALFVKENEGLDEDYKFTEISPTDDLVGHLDLPTNKERNQTGLLLVSGWVFSKNDRIQTLLIEKEDLSKEQITYGLLRPDVSSQYPEISEAQMSGFQWQIALGDNFTGLIEIRISAILEKTQQEICCFKRQVTLESNGSQTVSKAPNDENLVFIGNPHTVHAWQEQDFYQRWRSNNHLTAKLLLQMKDDAIRLQLNKGVKISLIVPVYNTPKKFLLEMLRSVLAQTYSNWELCIADDASEDIHVKTMLKEFMAADSRIKVIFRAENGHIVKATNSALDLATGDYIALLDHDDTLSLDALQHIAECIAKNPNLDWIYTDEDKIDPDGNHYDPQMKGQWSPEMALTHNYTHHLAVFRRSLVEQVGRMREGYEGAQDLDLFLRISEQTTADRIEHIAQVCYHWRSHLDSTASCGGQKQYVFDNAYRSIVEALERRGLKAKPFLPAIAKQYAMCLHQLRWEPSLQQEHLVTIIIPTKDRADLLKRCITSLEKTVNPASVKLLIIDDSSTEVATQDYFNELQQQQFWSCQVVSSNRQNEPFNYARLMNLAINYVDTPYILHLNNDVEAIFTGWLEDMIGWMSIAGVGVVGARLLYPNQAIQHGGVVIGSHDGLADHLFHNLPIEAVGYLALPHAARNVSAVTGACLLTSTELYRELQGFDEERFGVQYNDVDYCLKAIQSGRRVVYTPQATLIHQTSASRGQDYNFEEHLNFLNLYPDFRDPFFSPNLNIDSMLMEIDPHYFCHTQRAKNLKILLITHNLNLEGAPLMLYELAKYCVHSENYQVHLISPQDGILRQRLEDLGVQVTFYPSQISCPNKTIYSLKQELEQLGNQLNLKDYDLVITNTLGGFWGVELANLFKVPSMWYIHESTSIDLFCQSYEKSIQSVILNCFTTAKRIVFVAEATRRLFHSLDIKGNFQVIHGGINLQEINYFRQIYKKSELRRKYGIAEDHIVISIIGTTCERKGQHIFLDALNELKKINPEDFSKITALIVGGRQGKYLELLTQRVQKLNLDNVFIYQETDEVYDFFHLSDIFVCASLEESFPRVILEAMAFELQIISTDVFGIPEMISDGVEGYLVKSGNHQALAIGINNCLRNPKHSAKMARNGYLTVQRKFNAQRLLKKHLETLKKVSLS</sequence>
<dbReference type="GO" id="GO:0016757">
    <property type="term" value="F:glycosyltransferase activity"/>
    <property type="evidence" value="ECO:0007669"/>
    <property type="project" value="InterPro"/>
</dbReference>
<evidence type="ECO:0008006" key="6">
    <source>
        <dbReference type="Google" id="ProtNLM"/>
    </source>
</evidence>
<dbReference type="CDD" id="cd04184">
    <property type="entry name" value="GT2_RfbC_Mx_like"/>
    <property type="match status" value="1"/>
</dbReference>
<dbReference type="Gene3D" id="3.40.50.2000">
    <property type="entry name" value="Glycogen Phosphorylase B"/>
    <property type="match status" value="2"/>
</dbReference>
<evidence type="ECO:0000256" key="1">
    <source>
        <dbReference type="SAM" id="Coils"/>
    </source>
</evidence>
<dbReference type="InterPro" id="IPR029044">
    <property type="entry name" value="Nucleotide-diphossugar_trans"/>
</dbReference>
<dbReference type="Proteomes" id="UP000239001">
    <property type="component" value="Unassembled WGS sequence"/>
</dbReference>
<comment type="caution">
    <text evidence="4">The sequence shown here is derived from an EMBL/GenBank/DDBJ whole genome shotgun (WGS) entry which is preliminary data.</text>
</comment>
<dbReference type="Gene3D" id="3.40.50.300">
    <property type="entry name" value="P-loop containing nucleotide triphosphate hydrolases"/>
    <property type="match status" value="1"/>
</dbReference>
<dbReference type="PANTHER" id="PTHR43179">
    <property type="entry name" value="RHAMNOSYLTRANSFERASE WBBL"/>
    <property type="match status" value="1"/>
</dbReference>
<dbReference type="SUPFAM" id="SSF52540">
    <property type="entry name" value="P-loop containing nucleoside triphosphate hydrolases"/>
    <property type="match status" value="1"/>
</dbReference>
<evidence type="ECO:0000259" key="2">
    <source>
        <dbReference type="Pfam" id="PF00534"/>
    </source>
</evidence>
<feature type="domain" description="Glycosyltransferase 2-like" evidence="3">
    <location>
        <begin position="844"/>
        <end position="1004"/>
    </location>
</feature>
<dbReference type="OrthoDB" id="9179784at2"/>
<dbReference type="SUPFAM" id="SSF53756">
    <property type="entry name" value="UDP-Glycosyltransferase/glycogen phosphorylase"/>
    <property type="match status" value="1"/>
</dbReference>
<gene>
    <name evidence="4" type="ORF">C7H19_02450</name>
</gene>
<feature type="domain" description="Glycosyl transferase family 1" evidence="2">
    <location>
        <begin position="1575"/>
        <end position="1745"/>
    </location>
</feature>
<feature type="domain" description="Glycosyltransferase 2-like" evidence="3">
    <location>
        <begin position="1109"/>
        <end position="1233"/>
    </location>
</feature>
<proteinExistence type="predicted"/>
<dbReference type="Pfam" id="PF00534">
    <property type="entry name" value="Glycos_transf_1"/>
    <property type="match status" value="1"/>
</dbReference>
<dbReference type="SUPFAM" id="SSF53448">
    <property type="entry name" value="Nucleotide-diphospho-sugar transferases"/>
    <property type="match status" value="2"/>
</dbReference>
<dbReference type="Pfam" id="PF00535">
    <property type="entry name" value="Glycos_transf_2"/>
    <property type="match status" value="2"/>
</dbReference>
<name>A0A2T1M2F4_9CHRO</name>
<dbReference type="InterPro" id="IPR001296">
    <property type="entry name" value="Glyco_trans_1"/>
</dbReference>
<dbReference type="PANTHER" id="PTHR43179:SF7">
    <property type="entry name" value="RHAMNOSYLTRANSFERASE WBBL"/>
    <property type="match status" value="1"/>
</dbReference>
<keyword evidence="1" id="KW-0175">Coiled coil</keyword>
<dbReference type="InterPro" id="IPR027417">
    <property type="entry name" value="P-loop_NTPase"/>
</dbReference>
<dbReference type="RefSeq" id="WP_106455300.1">
    <property type="nucleotide sequence ID" value="NZ_PXOH01000002.1"/>
</dbReference>
<dbReference type="Gene3D" id="3.90.550.10">
    <property type="entry name" value="Spore Coat Polysaccharide Biosynthesis Protein SpsA, Chain A"/>
    <property type="match status" value="2"/>
</dbReference>
<evidence type="ECO:0000313" key="4">
    <source>
        <dbReference type="EMBL" id="PSF38935.1"/>
    </source>
</evidence>
<evidence type="ECO:0000259" key="3">
    <source>
        <dbReference type="Pfam" id="PF00535"/>
    </source>
</evidence>
<dbReference type="CDD" id="cd03801">
    <property type="entry name" value="GT4_PimA-like"/>
    <property type="match status" value="1"/>
</dbReference>
<accession>A0A2T1M2F4</accession>
<feature type="coiled-coil region" evidence="1">
    <location>
        <begin position="447"/>
        <end position="593"/>
    </location>
</feature>